<organism evidence="2 3">
    <name type="scientific">Pseudomonas yamanorum</name>
    <dbReference type="NCBI Taxonomy" id="515393"/>
    <lineage>
        <taxon>Bacteria</taxon>
        <taxon>Pseudomonadati</taxon>
        <taxon>Pseudomonadota</taxon>
        <taxon>Gammaproteobacteria</taxon>
        <taxon>Pseudomonadales</taxon>
        <taxon>Pseudomonadaceae</taxon>
        <taxon>Pseudomonas</taxon>
    </lineage>
</organism>
<comment type="caution">
    <text evidence="2">The sequence shown here is derived from an EMBL/GenBank/DDBJ whole genome shotgun (WGS) entry which is preliminary data.</text>
</comment>
<sequence>MRVFALLLAFSFLAGCASKPAYYISPAPVQIPKTATYWLDTFDVDVVGKNDRFLPDDKVREQLGVDLVNRLLSAKRYATSKESADYLLDVKVVYARHFQDSKGGIATVLVDDNTVLTSVDFNYQVKVKKAGSEVLHFAKDRDGLVPAGLFGQWQQYKTIGGIVSNTGNSSVEPFYTGVLSRFIVDDLRDIPSR</sequence>
<feature type="chain" id="PRO_5030884569" description="Lipoprotein" evidence="1">
    <location>
        <begin position="24"/>
        <end position="193"/>
    </location>
</feature>
<evidence type="ECO:0000313" key="3">
    <source>
        <dbReference type="Proteomes" id="UP000531950"/>
    </source>
</evidence>
<dbReference type="RefSeq" id="WP_177078936.1">
    <property type="nucleotide sequence ID" value="NZ_JACAOQ010000006.1"/>
</dbReference>
<evidence type="ECO:0000313" key="2">
    <source>
        <dbReference type="EMBL" id="NWE15270.1"/>
    </source>
</evidence>
<proteinExistence type="predicted"/>
<gene>
    <name evidence="2" type="ORF">HX822_20200</name>
</gene>
<dbReference type="PROSITE" id="PS51257">
    <property type="entry name" value="PROKAR_LIPOPROTEIN"/>
    <property type="match status" value="1"/>
</dbReference>
<dbReference type="AlphaFoldDB" id="A0A7Y8JR94"/>
<reference evidence="2 3" key="1">
    <citation type="submission" date="2020-04" db="EMBL/GenBank/DDBJ databases">
        <title>Molecular characterization of pseudomonads from Agaricus bisporus reveal novel blotch 2 pathogens in Western Europe.</title>
        <authorList>
            <person name="Taparia T."/>
            <person name="Krijger M."/>
            <person name="Haynes E."/>
            <person name="Elpinstone J.G."/>
            <person name="Noble R."/>
            <person name="Van Der Wolf J."/>
        </authorList>
    </citation>
    <scope>NUCLEOTIDE SEQUENCE [LARGE SCALE GENOMIC DNA]</scope>
    <source>
        <strain evidence="2 3">IPO3782</strain>
    </source>
</reference>
<evidence type="ECO:0000256" key="1">
    <source>
        <dbReference type="SAM" id="SignalP"/>
    </source>
</evidence>
<dbReference type="EMBL" id="JACARG010000042">
    <property type="protein sequence ID" value="NWE15270.1"/>
    <property type="molecule type" value="Genomic_DNA"/>
</dbReference>
<protein>
    <recommendedName>
        <fullName evidence="4">Lipoprotein</fullName>
    </recommendedName>
</protein>
<keyword evidence="1" id="KW-0732">Signal</keyword>
<dbReference type="Proteomes" id="UP000531950">
    <property type="component" value="Unassembled WGS sequence"/>
</dbReference>
<feature type="signal peptide" evidence="1">
    <location>
        <begin position="1"/>
        <end position="23"/>
    </location>
</feature>
<accession>A0A7Y8JR94</accession>
<name>A0A7Y8JR94_9PSED</name>
<evidence type="ECO:0008006" key="4">
    <source>
        <dbReference type="Google" id="ProtNLM"/>
    </source>
</evidence>